<evidence type="ECO:0000313" key="4">
    <source>
        <dbReference type="EMBL" id="KAL1517896.1"/>
    </source>
</evidence>
<keyword evidence="5" id="KW-1185">Reference proteome</keyword>
<name>A0ABD1FF33_HYPHA</name>
<evidence type="ECO:0000256" key="2">
    <source>
        <dbReference type="ARBA" id="ARBA00023002"/>
    </source>
</evidence>
<dbReference type="Proteomes" id="UP001566132">
    <property type="component" value="Unassembled WGS sequence"/>
</dbReference>
<protein>
    <recommendedName>
        <fullName evidence="6">Farnesol dehydrogenase</fullName>
    </recommendedName>
</protein>
<evidence type="ECO:0000256" key="3">
    <source>
        <dbReference type="RuleBase" id="RU000363"/>
    </source>
</evidence>
<evidence type="ECO:0000256" key="1">
    <source>
        <dbReference type="ARBA" id="ARBA00006484"/>
    </source>
</evidence>
<dbReference type="PRINTS" id="PR00081">
    <property type="entry name" value="GDHRDH"/>
</dbReference>
<comment type="similarity">
    <text evidence="1 3">Belongs to the short-chain dehydrogenases/reductases (SDR) family.</text>
</comment>
<evidence type="ECO:0000313" key="5">
    <source>
        <dbReference type="Proteomes" id="UP001566132"/>
    </source>
</evidence>
<dbReference type="SUPFAM" id="SSF51735">
    <property type="entry name" value="NAD(P)-binding Rossmann-fold domains"/>
    <property type="match status" value="1"/>
</dbReference>
<dbReference type="InterPro" id="IPR002347">
    <property type="entry name" value="SDR_fam"/>
</dbReference>
<gene>
    <name evidence="4" type="ORF">ABEB36_001600</name>
</gene>
<comment type="caution">
    <text evidence="4">The sequence shown here is derived from an EMBL/GenBank/DDBJ whole genome shotgun (WGS) entry which is preliminary data.</text>
</comment>
<accession>A0ABD1FF33</accession>
<dbReference type="PANTHER" id="PTHR43115">
    <property type="entry name" value="DEHYDROGENASE/REDUCTASE SDR FAMILY MEMBER 11"/>
    <property type="match status" value="1"/>
</dbReference>
<reference evidence="4 5" key="1">
    <citation type="submission" date="2024-05" db="EMBL/GenBank/DDBJ databases">
        <title>Genetic variation in Jamaican populations of the coffee berry borer (Hypothenemus hampei).</title>
        <authorList>
            <person name="Errbii M."/>
            <person name="Myrie A."/>
        </authorList>
    </citation>
    <scope>NUCLEOTIDE SEQUENCE [LARGE SCALE GENOMIC DNA]</scope>
    <source>
        <strain evidence="4">JA-Hopewell-2020-01-JO</strain>
        <tissue evidence="4">Whole body</tissue>
    </source>
</reference>
<dbReference type="PRINTS" id="PR00080">
    <property type="entry name" value="SDRFAMILY"/>
</dbReference>
<organism evidence="4 5">
    <name type="scientific">Hypothenemus hampei</name>
    <name type="common">Coffee berry borer</name>
    <dbReference type="NCBI Taxonomy" id="57062"/>
    <lineage>
        <taxon>Eukaryota</taxon>
        <taxon>Metazoa</taxon>
        <taxon>Ecdysozoa</taxon>
        <taxon>Arthropoda</taxon>
        <taxon>Hexapoda</taxon>
        <taxon>Insecta</taxon>
        <taxon>Pterygota</taxon>
        <taxon>Neoptera</taxon>
        <taxon>Endopterygota</taxon>
        <taxon>Coleoptera</taxon>
        <taxon>Polyphaga</taxon>
        <taxon>Cucujiformia</taxon>
        <taxon>Curculionidae</taxon>
        <taxon>Scolytinae</taxon>
        <taxon>Hypothenemus</taxon>
    </lineage>
</organism>
<keyword evidence="2" id="KW-0560">Oxidoreductase</keyword>
<dbReference type="GO" id="GO:0016616">
    <property type="term" value="F:oxidoreductase activity, acting on the CH-OH group of donors, NAD or NADP as acceptor"/>
    <property type="evidence" value="ECO:0007669"/>
    <property type="project" value="UniProtKB-ARBA"/>
</dbReference>
<dbReference type="FunFam" id="3.40.50.720:FF:000047">
    <property type="entry name" value="NADP-dependent L-serine/L-allo-threonine dehydrogenase"/>
    <property type="match status" value="1"/>
</dbReference>
<dbReference type="AlphaFoldDB" id="A0ABD1FF33"/>
<dbReference type="Gene3D" id="3.40.50.720">
    <property type="entry name" value="NAD(P)-binding Rossmann-like Domain"/>
    <property type="match status" value="1"/>
</dbReference>
<evidence type="ECO:0008006" key="6">
    <source>
        <dbReference type="Google" id="ProtNLM"/>
    </source>
</evidence>
<proteinExistence type="inferred from homology"/>
<dbReference type="Pfam" id="PF00106">
    <property type="entry name" value="adh_short"/>
    <property type="match status" value="1"/>
</dbReference>
<dbReference type="PANTHER" id="PTHR43115:SF4">
    <property type="entry name" value="DEHYDROGENASE_REDUCTASE SDR FAMILY MEMBER 11"/>
    <property type="match status" value="1"/>
</dbReference>
<dbReference type="InterPro" id="IPR036291">
    <property type="entry name" value="NAD(P)-bd_dom_sf"/>
</dbReference>
<sequence length="251" mass="27413">MVLSMERWVGTVAIVTGASAGIGAATAEALVVAGLKVVGLARRKERIEELSKKLSNQKGKLYALKCDLSKEQDILKAYQWIEENVGHPQILINNAGVILKSSITDGDTAGWKKLYDVNVFGLLITSREIIRILKKNNLPGHIVNINSIVGQSLMHFPGLNVYPSSKWAVTSITNYTSKELLSQQINNIKVTSLSPGGVATEIFPAANLEDLPTDVPRLKSEEVADAVVYVLSTAQEVQINELTIQPLFEEY</sequence>
<dbReference type="EMBL" id="JBDJPC010000001">
    <property type="protein sequence ID" value="KAL1517896.1"/>
    <property type="molecule type" value="Genomic_DNA"/>
</dbReference>